<dbReference type="AlphaFoldDB" id="A0AAN5AL16"/>
<dbReference type="PANTHER" id="PTHR46623">
    <property type="entry name" value="CARBOXYMETHYLENEBUTENOLIDASE-RELATED"/>
    <property type="match status" value="1"/>
</dbReference>
<dbReference type="InterPro" id="IPR002925">
    <property type="entry name" value="Dienelactn_hydro"/>
</dbReference>
<name>A0AAN5AL16_9BACT</name>
<dbReference type="PANTHER" id="PTHR46623:SF6">
    <property type="entry name" value="ALPHA_BETA-HYDROLASES SUPERFAMILY PROTEIN"/>
    <property type="match status" value="1"/>
</dbReference>
<comment type="caution">
    <text evidence="3">The sequence shown here is derived from an EMBL/GenBank/DDBJ whole genome shotgun (WGS) entry which is preliminary data.</text>
</comment>
<protein>
    <recommendedName>
        <fullName evidence="2">Dienelactone hydrolase domain-containing protein</fullName>
    </recommendedName>
</protein>
<proteinExistence type="predicted"/>
<evidence type="ECO:0000256" key="1">
    <source>
        <dbReference type="SAM" id="SignalP"/>
    </source>
</evidence>
<organism evidence="3 4">
    <name type="scientific">Persicobacter diffluens</name>
    <dbReference type="NCBI Taxonomy" id="981"/>
    <lineage>
        <taxon>Bacteria</taxon>
        <taxon>Pseudomonadati</taxon>
        <taxon>Bacteroidota</taxon>
        <taxon>Cytophagia</taxon>
        <taxon>Cytophagales</taxon>
        <taxon>Persicobacteraceae</taxon>
        <taxon>Persicobacter</taxon>
    </lineage>
</organism>
<dbReference type="EMBL" id="BQKE01000002">
    <property type="protein sequence ID" value="GJM63415.1"/>
    <property type="molecule type" value="Genomic_DNA"/>
</dbReference>
<keyword evidence="4" id="KW-1185">Reference proteome</keyword>
<dbReference type="Gene3D" id="3.40.50.1820">
    <property type="entry name" value="alpha/beta hydrolase"/>
    <property type="match status" value="1"/>
</dbReference>
<dbReference type="Proteomes" id="UP001310022">
    <property type="component" value="Unassembled WGS sequence"/>
</dbReference>
<dbReference type="SUPFAM" id="SSF53474">
    <property type="entry name" value="alpha/beta-Hydrolases"/>
    <property type="match status" value="1"/>
</dbReference>
<accession>A0AAN5AL16</accession>
<evidence type="ECO:0000313" key="3">
    <source>
        <dbReference type="EMBL" id="GJM63415.1"/>
    </source>
</evidence>
<dbReference type="GO" id="GO:0016787">
    <property type="term" value="F:hydrolase activity"/>
    <property type="evidence" value="ECO:0007669"/>
    <property type="project" value="InterPro"/>
</dbReference>
<keyword evidence="1" id="KW-0732">Signal</keyword>
<evidence type="ECO:0000313" key="4">
    <source>
        <dbReference type="Proteomes" id="UP001310022"/>
    </source>
</evidence>
<gene>
    <name evidence="3" type="ORF">PEDI_39670</name>
</gene>
<feature type="signal peptide" evidence="1">
    <location>
        <begin position="1"/>
        <end position="17"/>
    </location>
</feature>
<dbReference type="InterPro" id="IPR051049">
    <property type="entry name" value="Dienelactone_hydrolase-like"/>
</dbReference>
<dbReference type="InterPro" id="IPR029058">
    <property type="entry name" value="AB_hydrolase_fold"/>
</dbReference>
<reference evidence="3 4" key="1">
    <citation type="submission" date="2021-12" db="EMBL/GenBank/DDBJ databases">
        <title>Genome sequencing of bacteria with rrn-lacking chromosome and rrn-plasmid.</title>
        <authorList>
            <person name="Anda M."/>
            <person name="Iwasaki W."/>
        </authorList>
    </citation>
    <scope>NUCLEOTIDE SEQUENCE [LARGE SCALE GENOMIC DNA]</scope>
    <source>
        <strain evidence="3 4">NBRC 15940</strain>
    </source>
</reference>
<dbReference type="Pfam" id="PF01738">
    <property type="entry name" value="DLH"/>
    <property type="match status" value="1"/>
</dbReference>
<evidence type="ECO:0000259" key="2">
    <source>
        <dbReference type="Pfam" id="PF01738"/>
    </source>
</evidence>
<feature type="domain" description="Dienelactone hydrolase" evidence="2">
    <location>
        <begin position="74"/>
        <end position="279"/>
    </location>
</feature>
<feature type="chain" id="PRO_5042910038" description="Dienelactone hydrolase domain-containing protein" evidence="1">
    <location>
        <begin position="18"/>
        <end position="283"/>
    </location>
</feature>
<sequence length="283" mass="31690">MRYLLLFIWLWFTAIGAASDEDITHCGPTNTALFAQLGEELAFRNQHEIPFPLDFQVNHGEWVDIPVEGEQPARAFWVKPEVASTKYLLVFHEWWGLNDYVLQESERLFEALGEKVNVLALDLYDGKVATKREEAAKFMKEAPESRIMAILSGAKAFAGEGATFGTIGWCYGGGWSLRATLAMGDAAEACVLYYGMPVSEVEELKKLEAPVLGIFAREDKWVNTEVVKQFESNMEAAGKELTVSNYEADHAFANPSSPRYTAVAAQDANKKSLAFLKQHFVYR</sequence>
<dbReference type="RefSeq" id="WP_338238580.1">
    <property type="nucleotide sequence ID" value="NZ_BQKE01000002.1"/>
</dbReference>